<feature type="domain" description="Alpha-L-fucosidase C-terminal" evidence="9">
    <location>
        <begin position="450"/>
        <end position="527"/>
    </location>
</feature>
<gene>
    <name evidence="10" type="ORF">EAH76_15565</name>
</gene>
<evidence type="ECO:0000256" key="4">
    <source>
        <dbReference type="ARBA" id="ARBA00022729"/>
    </source>
</evidence>
<evidence type="ECO:0000259" key="9">
    <source>
        <dbReference type="Pfam" id="PF16757"/>
    </source>
</evidence>
<dbReference type="PIRSF" id="PIRSF001092">
    <property type="entry name" value="Alpha-L-fucosidase"/>
    <property type="match status" value="1"/>
</dbReference>
<evidence type="ECO:0000256" key="7">
    <source>
        <dbReference type="SAM" id="SignalP"/>
    </source>
</evidence>
<comment type="caution">
    <text evidence="10">The sequence shown here is derived from an EMBL/GenBank/DDBJ whole genome shotgun (WGS) entry which is preliminary data.</text>
</comment>
<dbReference type="Pfam" id="PF16757">
    <property type="entry name" value="Fucosidase_C"/>
    <property type="match status" value="1"/>
</dbReference>
<evidence type="ECO:0000256" key="1">
    <source>
        <dbReference type="ARBA" id="ARBA00004071"/>
    </source>
</evidence>
<evidence type="ECO:0000256" key="5">
    <source>
        <dbReference type="ARBA" id="ARBA00022801"/>
    </source>
</evidence>
<dbReference type="Gene3D" id="3.20.20.80">
    <property type="entry name" value="Glycosidases"/>
    <property type="match status" value="1"/>
</dbReference>
<proteinExistence type="inferred from homology"/>
<dbReference type="InterPro" id="IPR016286">
    <property type="entry name" value="FUC_metazoa-typ"/>
</dbReference>
<dbReference type="InterPro" id="IPR031919">
    <property type="entry name" value="Fucosidase_C"/>
</dbReference>
<evidence type="ECO:0000313" key="10">
    <source>
        <dbReference type="EMBL" id="TPG52128.1"/>
    </source>
</evidence>
<evidence type="ECO:0000256" key="6">
    <source>
        <dbReference type="ARBA" id="ARBA00023295"/>
    </source>
</evidence>
<comment type="function">
    <text evidence="1">Alpha-L-fucosidase is responsible for hydrolyzing the alpha-1,6-linked fucose joined to the reducing-end N-acetylglucosamine of the carbohydrate moieties of glycoproteins.</text>
</comment>
<dbReference type="InterPro" id="IPR017853">
    <property type="entry name" value="GH"/>
</dbReference>
<organism evidence="10 11">
    <name type="scientific">Sphingomonas glacialis</name>
    <dbReference type="NCBI Taxonomy" id="658225"/>
    <lineage>
        <taxon>Bacteria</taxon>
        <taxon>Pseudomonadati</taxon>
        <taxon>Pseudomonadota</taxon>
        <taxon>Alphaproteobacteria</taxon>
        <taxon>Sphingomonadales</taxon>
        <taxon>Sphingomonadaceae</taxon>
        <taxon>Sphingomonas</taxon>
    </lineage>
</organism>
<dbReference type="AlphaFoldDB" id="A0A502FRI2"/>
<dbReference type="InterPro" id="IPR013780">
    <property type="entry name" value="Glyco_hydro_b"/>
</dbReference>
<dbReference type="EMBL" id="RCZC01000004">
    <property type="protein sequence ID" value="TPG52128.1"/>
    <property type="molecule type" value="Genomic_DNA"/>
</dbReference>
<evidence type="ECO:0000256" key="3">
    <source>
        <dbReference type="ARBA" id="ARBA00012662"/>
    </source>
</evidence>
<dbReference type="PANTHER" id="PTHR10030:SF37">
    <property type="entry name" value="ALPHA-L-FUCOSIDASE-RELATED"/>
    <property type="match status" value="1"/>
</dbReference>
<keyword evidence="11" id="KW-1185">Reference proteome</keyword>
<accession>A0A502FRI2</accession>
<keyword evidence="6" id="KW-0326">Glycosidase</keyword>
<dbReference type="GO" id="GO:0016139">
    <property type="term" value="P:glycoside catabolic process"/>
    <property type="evidence" value="ECO:0007669"/>
    <property type="project" value="TreeGrafter"/>
</dbReference>
<dbReference type="GO" id="GO:0004560">
    <property type="term" value="F:alpha-L-fucosidase activity"/>
    <property type="evidence" value="ECO:0007669"/>
    <property type="project" value="InterPro"/>
</dbReference>
<dbReference type="OrthoDB" id="7176684at2"/>
<dbReference type="Gene3D" id="2.60.40.1180">
    <property type="entry name" value="Golgi alpha-mannosidase II"/>
    <property type="match status" value="1"/>
</dbReference>
<keyword evidence="5" id="KW-0378">Hydrolase</keyword>
<name>A0A502FRI2_9SPHN</name>
<dbReference type="Pfam" id="PF01120">
    <property type="entry name" value="Alpha_L_fucos"/>
    <property type="match status" value="1"/>
</dbReference>
<dbReference type="SUPFAM" id="SSF51445">
    <property type="entry name" value="(Trans)glycosidases"/>
    <property type="match status" value="1"/>
</dbReference>
<feature type="chain" id="PRO_5021478090" description="alpha-L-fucosidase" evidence="7">
    <location>
        <begin position="23"/>
        <end position="532"/>
    </location>
</feature>
<protein>
    <recommendedName>
        <fullName evidence="3">alpha-L-fucosidase</fullName>
        <ecNumber evidence="3">3.2.1.51</ecNumber>
    </recommendedName>
</protein>
<dbReference type="GO" id="GO:0005764">
    <property type="term" value="C:lysosome"/>
    <property type="evidence" value="ECO:0007669"/>
    <property type="project" value="TreeGrafter"/>
</dbReference>
<sequence>MKHTLKSLLLATALLGAAPAFAEETSETRYPMDFKAGPVAQQLQKVDRGIASGPFRPNWESLKAIRTPEWFRDAKFGIFLHWGPYAVPGFLTEWYSRNMYDSGNVAFTYHRNVFGPQSKVGYKDFIPKFTAEKFDAAQWIALFQQAGARYVLPVAEHCDGFAMYDSQMTDWNEVKMGPRQDTAAALMKAARAQGLHFGLSSHRAEHWWWYGVGRGYDSDVNDPRYAGLYGPAAPVRLPGDPAPGQPNPSHLENWSVPDKQFLYDWLARTTEFIDKYDPEIVYLDWWTSAPAFQPYLQRLAAYYYNVAKKKGYSPSIAYKGAQFAPGTALFDVERGKLDELRLEPWQTDTSISTKSWGYIQDDEYKTPKALVQDLVDIVSKNGNLMLNVGPRADGTIPEGAQAVLRGIGAWMKVNGEAIYGTRPWKYFGEGPTATVAGEKNEAANRGWKAEDIRFTTKPGVLYATAMERPADGVVRMKTLYAGSPYLDRKISGITLLGGGAVTWQQTDKGLEATLPAGADTGMPYVLRIGFAP</sequence>
<feature type="domain" description="Glycoside hydrolase family 29 N-terminal" evidence="8">
    <location>
        <begin position="46"/>
        <end position="416"/>
    </location>
</feature>
<dbReference type="PANTHER" id="PTHR10030">
    <property type="entry name" value="ALPHA-L-FUCOSIDASE"/>
    <property type="match status" value="1"/>
</dbReference>
<dbReference type="RefSeq" id="WP_140851197.1">
    <property type="nucleotide sequence ID" value="NZ_RCZC01000004.1"/>
</dbReference>
<dbReference type="SMART" id="SM00812">
    <property type="entry name" value="Alpha_L_fucos"/>
    <property type="match status" value="1"/>
</dbReference>
<dbReference type="GO" id="GO:0006004">
    <property type="term" value="P:fucose metabolic process"/>
    <property type="evidence" value="ECO:0007669"/>
    <property type="project" value="InterPro"/>
</dbReference>
<comment type="similarity">
    <text evidence="2">Belongs to the glycosyl hydrolase 29 family.</text>
</comment>
<dbReference type="Proteomes" id="UP000319931">
    <property type="component" value="Unassembled WGS sequence"/>
</dbReference>
<dbReference type="InterPro" id="IPR000933">
    <property type="entry name" value="Glyco_hydro_29"/>
</dbReference>
<dbReference type="EC" id="3.2.1.51" evidence="3"/>
<evidence type="ECO:0000259" key="8">
    <source>
        <dbReference type="Pfam" id="PF01120"/>
    </source>
</evidence>
<keyword evidence="4 7" id="KW-0732">Signal</keyword>
<evidence type="ECO:0000313" key="11">
    <source>
        <dbReference type="Proteomes" id="UP000319931"/>
    </source>
</evidence>
<dbReference type="InterPro" id="IPR057739">
    <property type="entry name" value="Glyco_hydro_29_N"/>
</dbReference>
<feature type="signal peptide" evidence="7">
    <location>
        <begin position="1"/>
        <end position="22"/>
    </location>
</feature>
<reference evidence="10 11" key="1">
    <citation type="journal article" date="2019" name="Environ. Microbiol.">
        <title>Species interactions and distinct microbial communities in high Arctic permafrost affected cryosols are associated with the CH4 and CO2 gas fluxes.</title>
        <authorList>
            <person name="Altshuler I."/>
            <person name="Hamel J."/>
            <person name="Turney S."/>
            <person name="Magnuson E."/>
            <person name="Levesque R."/>
            <person name="Greer C."/>
            <person name="Whyte L.G."/>
        </authorList>
    </citation>
    <scope>NUCLEOTIDE SEQUENCE [LARGE SCALE GENOMIC DNA]</scope>
    <source>
        <strain evidence="10 11">E6.1</strain>
    </source>
</reference>
<evidence type="ECO:0000256" key="2">
    <source>
        <dbReference type="ARBA" id="ARBA00007951"/>
    </source>
</evidence>